<sequence length="513" mass="57209">MLRGPLCRALSLRHFPHLAPCAALSSRAHNQHVSQLIACCKQKDLKGIDALESDFQTKAIQPHSCTLCLIHLSRTDYRGVILEKLEDQVEEAMWTQLSLRDLASLCFDYKPTHEHFTENLKKVIEKRHKEVECDATLAKLFENIDPDVHAEIYRYLEAMAVQRSSEISASTAYRIVCALGRNGQKSKPLLIVLADILTENLSQLSTRDLSYLALSYAKLGFCSNNLMSGISKELVDRKVEMPLPSLLSLFNSFSHLRWFQKEAVDTLSALIVKHPLEAYNWKSLVISCGRLTYLPPAFKELLSSALPSFSASLHPKQRLDVAFNLAVNDALPVEEAKEILSAEFVDKLMNADDLDSAVLKLKLQSIGAVSDSRATGTELSAEEIEKMTPSLSNLIIKTMEAMATPGKHFNASVASNVGCILAVETVIDEEGKIQPLSHLDKLEAGWRKVAIMPLTINDVIQPSLDPVGFHQLSYRLLTKQGYTVLPILAREFNRCTTVVSKVKFLEKKLKQLS</sequence>
<dbReference type="CDD" id="cd23739">
    <property type="entry name" value="TBRG4-like_N"/>
    <property type="match status" value="1"/>
</dbReference>
<organism evidence="1">
    <name type="scientific">Capitella teleta</name>
    <name type="common">Polychaete worm</name>
    <dbReference type="NCBI Taxonomy" id="283909"/>
    <lineage>
        <taxon>Eukaryota</taxon>
        <taxon>Metazoa</taxon>
        <taxon>Spiralia</taxon>
        <taxon>Lophotrochozoa</taxon>
        <taxon>Annelida</taxon>
        <taxon>Polychaeta</taxon>
        <taxon>Sedentaria</taxon>
        <taxon>Scolecida</taxon>
        <taxon>Capitellidae</taxon>
        <taxon>Capitella</taxon>
    </lineage>
</organism>
<dbReference type="EnsemblMetazoa" id="CapteT225100">
    <property type="protein sequence ID" value="CapteP225100"/>
    <property type="gene ID" value="CapteG225100"/>
</dbReference>
<reference evidence="3" key="1">
    <citation type="submission" date="2012-12" db="EMBL/GenBank/DDBJ databases">
        <authorList>
            <person name="Hellsten U."/>
            <person name="Grimwood J."/>
            <person name="Chapman J.A."/>
            <person name="Shapiro H."/>
            <person name="Aerts A."/>
            <person name="Otillar R.P."/>
            <person name="Terry A.Y."/>
            <person name="Boore J.L."/>
            <person name="Simakov O."/>
            <person name="Marletaz F."/>
            <person name="Cho S.-J."/>
            <person name="Edsinger-Gonzales E."/>
            <person name="Havlak P."/>
            <person name="Kuo D.-H."/>
            <person name="Larsson T."/>
            <person name="Lv J."/>
            <person name="Arendt D."/>
            <person name="Savage R."/>
            <person name="Osoegawa K."/>
            <person name="de Jong P."/>
            <person name="Lindberg D.R."/>
            <person name="Seaver E.C."/>
            <person name="Weisblat D.A."/>
            <person name="Putnam N.H."/>
            <person name="Grigoriev I.V."/>
            <person name="Rokhsar D.S."/>
        </authorList>
    </citation>
    <scope>NUCLEOTIDE SEQUENCE</scope>
    <source>
        <strain evidence="3">I ESC-2004</strain>
    </source>
</reference>
<dbReference type="EMBL" id="AMQN01012240">
    <property type="status" value="NOT_ANNOTATED_CDS"/>
    <property type="molecule type" value="Genomic_DNA"/>
</dbReference>
<proteinExistence type="predicted"/>
<protein>
    <recommendedName>
        <fullName evidence="4">RAP domain-containing protein</fullName>
    </recommendedName>
</protein>
<dbReference type="AlphaFoldDB" id="R7TLY5"/>
<dbReference type="OrthoDB" id="6501018at2759"/>
<keyword evidence="3" id="KW-1185">Reference proteome</keyword>
<dbReference type="OMA" id="WSTVNRV"/>
<dbReference type="EMBL" id="KB309387">
    <property type="protein sequence ID" value="ELT94542.1"/>
    <property type="molecule type" value="Genomic_DNA"/>
</dbReference>
<name>R7TLY5_CAPTE</name>
<accession>R7TLY5</accession>
<dbReference type="FunCoup" id="R7TLY5">
    <property type="interactions" value="841"/>
</dbReference>
<evidence type="ECO:0000313" key="1">
    <source>
        <dbReference type="EMBL" id="ELT94542.1"/>
    </source>
</evidence>
<evidence type="ECO:0008006" key="4">
    <source>
        <dbReference type="Google" id="ProtNLM"/>
    </source>
</evidence>
<dbReference type="HOGENOM" id="CLU_531280_0_0_1"/>
<dbReference type="STRING" id="283909.R7TLY5"/>
<reference evidence="2" key="3">
    <citation type="submission" date="2015-06" db="UniProtKB">
        <authorList>
            <consortium name="EnsemblMetazoa"/>
        </authorList>
    </citation>
    <scope>IDENTIFICATION</scope>
</reference>
<dbReference type="Proteomes" id="UP000014760">
    <property type="component" value="Unassembled WGS sequence"/>
</dbReference>
<evidence type="ECO:0000313" key="2">
    <source>
        <dbReference type="EnsemblMetazoa" id="CapteP225100"/>
    </source>
</evidence>
<gene>
    <name evidence="1" type="ORF">CAPTEDRAFT_225100</name>
</gene>
<evidence type="ECO:0000313" key="3">
    <source>
        <dbReference type="Proteomes" id="UP000014760"/>
    </source>
</evidence>
<reference evidence="1 3" key="2">
    <citation type="journal article" date="2013" name="Nature">
        <title>Insights into bilaterian evolution from three spiralian genomes.</title>
        <authorList>
            <person name="Simakov O."/>
            <person name="Marletaz F."/>
            <person name="Cho S.J."/>
            <person name="Edsinger-Gonzales E."/>
            <person name="Havlak P."/>
            <person name="Hellsten U."/>
            <person name="Kuo D.H."/>
            <person name="Larsson T."/>
            <person name="Lv J."/>
            <person name="Arendt D."/>
            <person name="Savage R."/>
            <person name="Osoegawa K."/>
            <person name="de Jong P."/>
            <person name="Grimwood J."/>
            <person name="Chapman J.A."/>
            <person name="Shapiro H."/>
            <person name="Aerts A."/>
            <person name="Otillar R.P."/>
            <person name="Terry A.Y."/>
            <person name="Boore J.L."/>
            <person name="Grigoriev I.V."/>
            <person name="Lindberg D.R."/>
            <person name="Seaver E.C."/>
            <person name="Weisblat D.A."/>
            <person name="Putnam N.H."/>
            <person name="Rokhsar D.S."/>
        </authorList>
    </citation>
    <scope>NUCLEOTIDE SEQUENCE</scope>
    <source>
        <strain evidence="1 3">I ESC-2004</strain>
    </source>
</reference>